<dbReference type="InterPro" id="IPR001789">
    <property type="entry name" value="Sig_transdc_resp-reg_receiver"/>
</dbReference>
<evidence type="ECO:0000313" key="5">
    <source>
        <dbReference type="Proteomes" id="UP001596364"/>
    </source>
</evidence>
<feature type="modified residue" description="4-aspartylphosphate" evidence="2">
    <location>
        <position position="62"/>
    </location>
</feature>
<evidence type="ECO:0000313" key="4">
    <source>
        <dbReference type="EMBL" id="MFC6440010.1"/>
    </source>
</evidence>
<comment type="caution">
    <text evidence="4">The sequence shown here is derived from an EMBL/GenBank/DDBJ whole genome shotgun (WGS) entry which is preliminary data.</text>
</comment>
<name>A0ABW1XJ69_9ALTE</name>
<dbReference type="RefSeq" id="WP_131256889.1">
    <property type="nucleotide sequence ID" value="NZ_JBHSUS010000001.1"/>
</dbReference>
<evidence type="ECO:0000256" key="2">
    <source>
        <dbReference type="PROSITE-ProRule" id="PRU00169"/>
    </source>
</evidence>
<gene>
    <name evidence="4" type="ORF">ACFP85_07605</name>
</gene>
<evidence type="ECO:0000259" key="3">
    <source>
        <dbReference type="PROSITE" id="PS50110"/>
    </source>
</evidence>
<proteinExistence type="predicted"/>
<dbReference type="PROSITE" id="PS50110">
    <property type="entry name" value="RESPONSE_REGULATORY"/>
    <property type="match status" value="1"/>
</dbReference>
<dbReference type="Pfam" id="PF13432">
    <property type="entry name" value="TPR_16"/>
    <property type="match status" value="1"/>
</dbReference>
<dbReference type="Pfam" id="PF00072">
    <property type="entry name" value="Response_reg"/>
    <property type="match status" value="1"/>
</dbReference>
<sequence length="548" mass="62266">MTDNSLTYHDKNILVVEDHDGNLMLLRNALSKLGAQHVSVCRHAADAAELCRQQQFDFLISDVNLGNHEQNGLQLVEQLRATNALPLASVCLLISGQMQRPALMGKAELQPDDYLLKPFNHENLHQRLQKASLKRRTLLPIYQQLEAGNIKGAINACKTELSKTSRYRQFCSLVITELLWRNGDFKSAASLLNQLMNDTQLPWVVIAMARTQLYLRQFNEASELARRMLENRMVADDAHEVLAQCLLRTEKLQEACDEVKEAIRIAPHSIERHYLGCEIAQANGDYDFAKQCCLSILEQTRFSIHRSVSHLCNYVRSLLEQAANTSSEQEKRQLQNQAVDTLQREASSALVKQAKEFDFDAYRSLIAARVELLQGKMQSARQAMADANQYLARHAQFPLELAADSAYMLNELGDYEQLHALMQELDARQYTPNPVTAHALEQIRHQSEGSMQQYMLLLADAENHFIQGKFQLAYDTLKRAKRLSPGNPNLLLKLLQYAIKLQGFFTTPDADISADCRDTVQQLRRMSLDEKQSKALAILIAQAEQYLR</sequence>
<keyword evidence="1 2" id="KW-0597">Phosphoprotein</keyword>
<evidence type="ECO:0000256" key="1">
    <source>
        <dbReference type="ARBA" id="ARBA00022553"/>
    </source>
</evidence>
<dbReference type="InterPro" id="IPR050595">
    <property type="entry name" value="Bact_response_regulator"/>
</dbReference>
<dbReference type="SUPFAM" id="SSF52172">
    <property type="entry name" value="CheY-like"/>
    <property type="match status" value="1"/>
</dbReference>
<dbReference type="SMART" id="SM00448">
    <property type="entry name" value="REC"/>
    <property type="match status" value="1"/>
</dbReference>
<dbReference type="EMBL" id="JBHSUS010000001">
    <property type="protein sequence ID" value="MFC6440010.1"/>
    <property type="molecule type" value="Genomic_DNA"/>
</dbReference>
<reference evidence="5" key="1">
    <citation type="journal article" date="2019" name="Int. J. Syst. Evol. Microbiol.">
        <title>The Global Catalogue of Microorganisms (GCM) 10K type strain sequencing project: providing services to taxonomists for standard genome sequencing and annotation.</title>
        <authorList>
            <consortium name="The Broad Institute Genomics Platform"/>
            <consortium name="The Broad Institute Genome Sequencing Center for Infectious Disease"/>
            <person name="Wu L."/>
            <person name="Ma J."/>
        </authorList>
    </citation>
    <scope>NUCLEOTIDE SEQUENCE [LARGE SCALE GENOMIC DNA]</scope>
    <source>
        <strain evidence="5">CGMCC 1.16031</strain>
    </source>
</reference>
<dbReference type="InterPro" id="IPR011006">
    <property type="entry name" value="CheY-like_superfamily"/>
</dbReference>
<dbReference type="Gene3D" id="1.25.40.10">
    <property type="entry name" value="Tetratricopeptide repeat domain"/>
    <property type="match status" value="1"/>
</dbReference>
<organism evidence="4 5">
    <name type="scientific">Pseudobowmanella zhangzhouensis</name>
    <dbReference type="NCBI Taxonomy" id="1537679"/>
    <lineage>
        <taxon>Bacteria</taxon>
        <taxon>Pseudomonadati</taxon>
        <taxon>Pseudomonadota</taxon>
        <taxon>Gammaproteobacteria</taxon>
        <taxon>Alteromonadales</taxon>
        <taxon>Alteromonadaceae</taxon>
    </lineage>
</organism>
<feature type="domain" description="Response regulatory" evidence="3">
    <location>
        <begin position="12"/>
        <end position="132"/>
    </location>
</feature>
<protein>
    <submittedName>
        <fullName evidence="4">Response regulator</fullName>
    </submittedName>
</protein>
<dbReference type="SUPFAM" id="SSF48452">
    <property type="entry name" value="TPR-like"/>
    <property type="match status" value="1"/>
</dbReference>
<dbReference type="Proteomes" id="UP001596364">
    <property type="component" value="Unassembled WGS sequence"/>
</dbReference>
<dbReference type="InterPro" id="IPR011990">
    <property type="entry name" value="TPR-like_helical_dom_sf"/>
</dbReference>
<dbReference type="Gene3D" id="3.40.50.2300">
    <property type="match status" value="1"/>
</dbReference>
<keyword evidence="5" id="KW-1185">Reference proteome</keyword>
<accession>A0ABW1XJ69</accession>
<dbReference type="PANTHER" id="PTHR44591:SF3">
    <property type="entry name" value="RESPONSE REGULATORY DOMAIN-CONTAINING PROTEIN"/>
    <property type="match status" value="1"/>
</dbReference>
<dbReference type="PANTHER" id="PTHR44591">
    <property type="entry name" value="STRESS RESPONSE REGULATOR PROTEIN 1"/>
    <property type="match status" value="1"/>
</dbReference>